<accession>A0A2U2DJR5</accession>
<dbReference type="Pfam" id="PF25963">
    <property type="entry name" value="Beta-barrel_AAEA"/>
    <property type="match status" value="1"/>
</dbReference>
<dbReference type="PANTHER" id="PTHR30386">
    <property type="entry name" value="MEMBRANE FUSION SUBUNIT OF EMRAB-TOLC MULTIDRUG EFFLUX PUMP"/>
    <property type="match status" value="1"/>
</dbReference>
<dbReference type="RefSeq" id="WP_109461015.1">
    <property type="nucleotide sequence ID" value="NZ_QFBC01000015.1"/>
</dbReference>
<organism evidence="3 4">
    <name type="scientific">Metarhizobium album</name>
    <dbReference type="NCBI Taxonomy" id="2182425"/>
    <lineage>
        <taxon>Bacteria</taxon>
        <taxon>Pseudomonadati</taxon>
        <taxon>Pseudomonadota</taxon>
        <taxon>Alphaproteobacteria</taxon>
        <taxon>Hyphomicrobiales</taxon>
        <taxon>Rhizobiaceae</taxon>
        <taxon>Metarhizobium</taxon>
    </lineage>
</organism>
<evidence type="ECO:0000259" key="2">
    <source>
        <dbReference type="Pfam" id="PF25963"/>
    </source>
</evidence>
<evidence type="ECO:0000313" key="4">
    <source>
        <dbReference type="Proteomes" id="UP000245252"/>
    </source>
</evidence>
<dbReference type="Pfam" id="PF25917">
    <property type="entry name" value="BSH_RND"/>
    <property type="match status" value="1"/>
</dbReference>
<dbReference type="Gene3D" id="2.40.50.100">
    <property type="match status" value="1"/>
</dbReference>
<dbReference type="PANTHER" id="PTHR30386:SF24">
    <property type="entry name" value="MULTIDRUG RESISTANCE EFFLUX PUMP"/>
    <property type="match status" value="1"/>
</dbReference>
<dbReference type="GO" id="GO:0055085">
    <property type="term" value="P:transmembrane transport"/>
    <property type="evidence" value="ECO:0007669"/>
    <property type="project" value="InterPro"/>
</dbReference>
<dbReference type="InterPro" id="IPR058634">
    <property type="entry name" value="AaeA-lik-b-barrel"/>
</dbReference>
<dbReference type="InterPro" id="IPR058625">
    <property type="entry name" value="MdtA-like_BSH"/>
</dbReference>
<dbReference type="AlphaFoldDB" id="A0A2U2DJR5"/>
<feature type="domain" description="Multidrug resistance protein MdtA-like barrel-sandwich hybrid" evidence="1">
    <location>
        <begin position="50"/>
        <end position="245"/>
    </location>
</feature>
<dbReference type="EMBL" id="QFBC01000015">
    <property type="protein sequence ID" value="PWE53544.1"/>
    <property type="molecule type" value="Genomic_DNA"/>
</dbReference>
<name>A0A2U2DJR5_9HYPH</name>
<protein>
    <submittedName>
        <fullName evidence="3">Hemolysin secretion protein D</fullName>
    </submittedName>
</protein>
<dbReference type="Proteomes" id="UP000245252">
    <property type="component" value="Unassembled WGS sequence"/>
</dbReference>
<keyword evidence="4" id="KW-1185">Reference proteome</keyword>
<reference evidence="3 4" key="1">
    <citation type="submission" date="2018-05" db="EMBL/GenBank/DDBJ databases">
        <title>The draft genome of strain NS-104.</title>
        <authorList>
            <person name="Hang P."/>
            <person name="Jiang J."/>
        </authorList>
    </citation>
    <scope>NUCLEOTIDE SEQUENCE [LARGE SCALE GENOMIC DNA]</scope>
    <source>
        <strain evidence="3 4">NS-104</strain>
    </source>
</reference>
<dbReference type="Gene3D" id="2.40.30.170">
    <property type="match status" value="1"/>
</dbReference>
<dbReference type="InterPro" id="IPR050739">
    <property type="entry name" value="MFP"/>
</dbReference>
<evidence type="ECO:0000313" key="3">
    <source>
        <dbReference type="EMBL" id="PWE53544.1"/>
    </source>
</evidence>
<gene>
    <name evidence="3" type="ORF">DEM27_25240</name>
</gene>
<comment type="caution">
    <text evidence="3">The sequence shown here is derived from an EMBL/GenBank/DDBJ whole genome shotgun (WGS) entry which is preliminary data.</text>
</comment>
<evidence type="ECO:0000259" key="1">
    <source>
        <dbReference type="Pfam" id="PF25917"/>
    </source>
</evidence>
<dbReference type="SUPFAM" id="SSF111369">
    <property type="entry name" value="HlyD-like secretion proteins"/>
    <property type="match status" value="3"/>
</dbReference>
<dbReference type="Gene3D" id="1.10.287.470">
    <property type="entry name" value="Helix hairpin bin"/>
    <property type="match status" value="2"/>
</dbReference>
<feature type="domain" description="p-hydroxybenzoic acid efflux pump subunit AaeA-like beta-barrel" evidence="2">
    <location>
        <begin position="250"/>
        <end position="340"/>
    </location>
</feature>
<dbReference type="OrthoDB" id="9811754at2"/>
<proteinExistence type="predicted"/>
<sequence length="357" mass="38112">MFKLLRSPSTLITILAGIAGVFLVLYAWRLPPFMTSVETTENAYVRGYVTTISPQVSGYIVEVPVKDYADVRQGDVLVKIDDRTYTQKVAQARATLGAQEAALANSHQQELSAQANIHAAEAEVESAESVLKQAQLTSKRVTNLTDRGVASTSESEKAEAAQLQAKAALNRAKAAVEVATQSLATIIVSRAALEANVAGAEATVQLAEIDLQNTVIVAPRDGRLGEIGARLGQYVTPGTQLMAVVPRDVWVVANFKETQLYGMQIGQPVSIVVDALNKRKIKGHIQSFSPATGSEFSVIKPDNASGNFTKIAQRVGVRISIDKDQDSIEHLGPGLSVVVSIDKSSVPETGEASLSLY</sequence>